<protein>
    <submittedName>
        <fullName evidence="2">Uncharacterized protein</fullName>
    </submittedName>
</protein>
<reference evidence="2 3" key="1">
    <citation type="submission" date="2017-11" db="EMBL/GenBank/DDBJ databases">
        <title>De-novo sequencing of pomegranate (Punica granatum L.) genome.</title>
        <authorList>
            <person name="Akparov Z."/>
            <person name="Amiraslanov A."/>
            <person name="Hajiyeva S."/>
            <person name="Abbasov M."/>
            <person name="Kaur K."/>
            <person name="Hamwieh A."/>
            <person name="Solovyev V."/>
            <person name="Salamov A."/>
            <person name="Braich B."/>
            <person name="Kosarev P."/>
            <person name="Mahmoud A."/>
            <person name="Hajiyev E."/>
            <person name="Babayeva S."/>
            <person name="Izzatullayeva V."/>
            <person name="Mammadov A."/>
            <person name="Mammadov A."/>
            <person name="Sharifova S."/>
            <person name="Ojaghi J."/>
            <person name="Eynullazada K."/>
            <person name="Bayramov B."/>
            <person name="Abdulazimova A."/>
            <person name="Shahmuradov I."/>
        </authorList>
    </citation>
    <scope>NUCLEOTIDE SEQUENCE [LARGE SCALE GENOMIC DNA]</scope>
    <source>
        <strain evidence="3">cv. AG2017</strain>
        <tissue evidence="2">Leaf</tissue>
    </source>
</reference>
<organism evidence="2 3">
    <name type="scientific">Punica granatum</name>
    <name type="common">Pomegranate</name>
    <dbReference type="NCBI Taxonomy" id="22663"/>
    <lineage>
        <taxon>Eukaryota</taxon>
        <taxon>Viridiplantae</taxon>
        <taxon>Streptophyta</taxon>
        <taxon>Embryophyta</taxon>
        <taxon>Tracheophyta</taxon>
        <taxon>Spermatophyta</taxon>
        <taxon>Magnoliopsida</taxon>
        <taxon>eudicotyledons</taxon>
        <taxon>Gunneridae</taxon>
        <taxon>Pentapetalae</taxon>
        <taxon>rosids</taxon>
        <taxon>malvids</taxon>
        <taxon>Myrtales</taxon>
        <taxon>Lythraceae</taxon>
        <taxon>Punica</taxon>
    </lineage>
</organism>
<sequence length="284" mass="29826">MESGFASRNSGRAEDLDARSSSSRACCSDNAAGGGGSALAAGSFPANEMAAARSTAAAAEFSMARRIGFFGEEEGGRASGTEDEQALMDFWPVEEKSRSFGGTTALTFEEGEGKVRVFGAEAKGDVVRRKEEEGRLVRAEFMAVAESGNPESYGGGRLGFLSPTPTPHSPSRWWLVAMADTAGSDCSVAYLANFSLLSLIGCVDDRHRVRWQPPIQTSRSLSDTVSHIHRRTLQGSKPESDADEGYRAGSGESERCVGFGAFADGGSGESDETEADGTSTACDA</sequence>
<feature type="compositionally biased region" description="Polar residues" evidence="1">
    <location>
        <begin position="1"/>
        <end position="10"/>
    </location>
</feature>
<feature type="region of interest" description="Disordered" evidence="1">
    <location>
        <begin position="232"/>
        <end position="284"/>
    </location>
</feature>
<dbReference type="AlphaFoldDB" id="A0A2I0IUC6"/>
<name>A0A2I0IUC6_PUNGR</name>
<feature type="compositionally biased region" description="Low complexity" evidence="1">
    <location>
        <begin position="19"/>
        <end position="31"/>
    </location>
</feature>
<gene>
    <name evidence="2" type="ORF">CRG98_032198</name>
</gene>
<dbReference type="EMBL" id="PGOL01002509">
    <property type="protein sequence ID" value="PKI47363.1"/>
    <property type="molecule type" value="Genomic_DNA"/>
</dbReference>
<dbReference type="Proteomes" id="UP000233551">
    <property type="component" value="Unassembled WGS sequence"/>
</dbReference>
<keyword evidence="3" id="KW-1185">Reference proteome</keyword>
<evidence type="ECO:0000313" key="3">
    <source>
        <dbReference type="Proteomes" id="UP000233551"/>
    </source>
</evidence>
<evidence type="ECO:0000256" key="1">
    <source>
        <dbReference type="SAM" id="MobiDB-lite"/>
    </source>
</evidence>
<proteinExistence type="predicted"/>
<accession>A0A2I0IUC6</accession>
<feature type="region of interest" description="Disordered" evidence="1">
    <location>
        <begin position="1"/>
        <end position="42"/>
    </location>
</feature>
<evidence type="ECO:0000313" key="2">
    <source>
        <dbReference type="EMBL" id="PKI47363.1"/>
    </source>
</evidence>
<comment type="caution">
    <text evidence="2">The sequence shown here is derived from an EMBL/GenBank/DDBJ whole genome shotgun (WGS) entry which is preliminary data.</text>
</comment>